<feature type="compositionally biased region" description="Low complexity" evidence="1">
    <location>
        <begin position="73"/>
        <end position="91"/>
    </location>
</feature>
<comment type="caution">
    <text evidence="2">The sequence shown here is derived from an EMBL/GenBank/DDBJ whole genome shotgun (WGS) entry which is preliminary data.</text>
</comment>
<proteinExistence type="predicted"/>
<keyword evidence="3" id="KW-1185">Reference proteome</keyword>
<feature type="region of interest" description="Disordered" evidence="1">
    <location>
        <begin position="69"/>
        <end position="101"/>
    </location>
</feature>
<gene>
    <name evidence="2" type="ORF">SCF082_LOCUS31746</name>
</gene>
<evidence type="ECO:0000313" key="3">
    <source>
        <dbReference type="Proteomes" id="UP001642464"/>
    </source>
</evidence>
<evidence type="ECO:0000313" key="2">
    <source>
        <dbReference type="EMBL" id="CAK9060193.1"/>
    </source>
</evidence>
<reference evidence="2 3" key="1">
    <citation type="submission" date="2024-02" db="EMBL/GenBank/DDBJ databases">
        <authorList>
            <person name="Chen Y."/>
            <person name="Shah S."/>
            <person name="Dougan E. K."/>
            <person name="Thang M."/>
            <person name="Chan C."/>
        </authorList>
    </citation>
    <scope>NUCLEOTIDE SEQUENCE [LARGE SCALE GENOMIC DNA]</scope>
</reference>
<feature type="non-terminal residue" evidence="2">
    <location>
        <position position="101"/>
    </location>
</feature>
<protein>
    <submittedName>
        <fullName evidence="2">Bifunctional lysine-specific demethylase and histidyl-hydroxylase NO66</fullName>
    </submittedName>
</protein>
<organism evidence="2 3">
    <name type="scientific">Durusdinium trenchii</name>
    <dbReference type="NCBI Taxonomy" id="1381693"/>
    <lineage>
        <taxon>Eukaryota</taxon>
        <taxon>Sar</taxon>
        <taxon>Alveolata</taxon>
        <taxon>Dinophyceae</taxon>
        <taxon>Suessiales</taxon>
        <taxon>Symbiodiniaceae</taxon>
        <taxon>Durusdinium</taxon>
    </lineage>
</organism>
<dbReference type="EMBL" id="CAXAMM010027113">
    <property type="protein sequence ID" value="CAK9060193.1"/>
    <property type="molecule type" value="Genomic_DNA"/>
</dbReference>
<sequence length="101" mass="10774">MASVPSFLQHAPVLRGLRGMGDRHLARYLGELGVTATEQEACRLLNRTVSAANLRRPFSIATFYTVATGGIPSDSSGRASRTSGSSGFTGFPRKAGEECRE</sequence>
<evidence type="ECO:0000256" key="1">
    <source>
        <dbReference type="SAM" id="MobiDB-lite"/>
    </source>
</evidence>
<name>A0ABP0N8S7_9DINO</name>
<accession>A0ABP0N8S7</accession>
<dbReference type="Proteomes" id="UP001642464">
    <property type="component" value="Unassembled WGS sequence"/>
</dbReference>